<dbReference type="Pfam" id="PF00501">
    <property type="entry name" value="AMP-binding"/>
    <property type="match status" value="1"/>
</dbReference>
<dbReference type="GO" id="GO:0070566">
    <property type="term" value="F:adenylyltransferase activity"/>
    <property type="evidence" value="ECO:0007669"/>
    <property type="project" value="TreeGrafter"/>
</dbReference>
<dbReference type="GO" id="GO:0016874">
    <property type="term" value="F:ligase activity"/>
    <property type="evidence" value="ECO:0007669"/>
    <property type="project" value="UniProtKB-KW"/>
</dbReference>
<dbReference type="AlphaFoldDB" id="A0A5C6WY06"/>
<evidence type="ECO:0000313" key="3">
    <source>
        <dbReference type="EMBL" id="TXD34325.1"/>
    </source>
</evidence>
<evidence type="ECO:0000256" key="1">
    <source>
        <dbReference type="ARBA" id="ARBA00006432"/>
    </source>
</evidence>
<dbReference type="GO" id="GO:0006633">
    <property type="term" value="P:fatty acid biosynthetic process"/>
    <property type="evidence" value="ECO:0007669"/>
    <property type="project" value="TreeGrafter"/>
</dbReference>
<comment type="similarity">
    <text evidence="1">Belongs to the ATP-dependent AMP-binding enzyme family.</text>
</comment>
<dbReference type="GO" id="GO:0005886">
    <property type="term" value="C:plasma membrane"/>
    <property type="evidence" value="ECO:0007669"/>
    <property type="project" value="TreeGrafter"/>
</dbReference>
<accession>A0A5C6WY06</accession>
<keyword evidence="3" id="KW-0436">Ligase</keyword>
<dbReference type="InterPro" id="IPR045851">
    <property type="entry name" value="AMP-bd_C_sf"/>
</dbReference>
<dbReference type="SUPFAM" id="SSF56801">
    <property type="entry name" value="Acetyl-CoA synthetase-like"/>
    <property type="match status" value="1"/>
</dbReference>
<dbReference type="InterPro" id="IPR042099">
    <property type="entry name" value="ANL_N_sf"/>
</dbReference>
<comment type="caution">
    <text evidence="3">The sequence shown here is derived from an EMBL/GenBank/DDBJ whole genome shotgun (WGS) entry which is preliminary data.</text>
</comment>
<evidence type="ECO:0000259" key="2">
    <source>
        <dbReference type="Pfam" id="PF00501"/>
    </source>
</evidence>
<dbReference type="PROSITE" id="PS00455">
    <property type="entry name" value="AMP_BINDING"/>
    <property type="match status" value="1"/>
</dbReference>
<organism evidence="3 4">
    <name type="scientific">Lujinxingia vulgaris</name>
    <dbReference type="NCBI Taxonomy" id="2600176"/>
    <lineage>
        <taxon>Bacteria</taxon>
        <taxon>Deltaproteobacteria</taxon>
        <taxon>Bradymonadales</taxon>
        <taxon>Lujinxingiaceae</taxon>
        <taxon>Lujinxingia</taxon>
    </lineage>
</organism>
<dbReference type="Gene3D" id="3.30.300.30">
    <property type="match status" value="1"/>
</dbReference>
<dbReference type="PANTHER" id="PTHR22754">
    <property type="entry name" value="DISCO-INTERACTING PROTEIN 2 DIP2 -RELATED"/>
    <property type="match status" value="1"/>
</dbReference>
<dbReference type="InterPro" id="IPR020845">
    <property type="entry name" value="AMP-binding_CS"/>
</dbReference>
<gene>
    <name evidence="3" type="ORF">FRC96_14080</name>
</gene>
<dbReference type="InterPro" id="IPR000873">
    <property type="entry name" value="AMP-dep_synth/lig_dom"/>
</dbReference>
<protein>
    <submittedName>
        <fullName evidence="3">Fatty acyl-AMP ligase</fullName>
    </submittedName>
</protein>
<feature type="domain" description="AMP-dependent synthetase/ligase" evidence="2">
    <location>
        <begin position="43"/>
        <end position="450"/>
    </location>
</feature>
<sequence>MSTSTAPTPLSEPCWVRPASALDTPQAVLDAIPSPDESLAAIFWRRANASPEKPAFYDVTLSSDGPTASPISFEHMVRAVERARLALRDHGVTEGERVILSLDDVDIFMAYMLASMTLGAIAVPLPPLTELKLSRSFNERIRAVCADCQPRALVADHRDRWDALDLASLGTTALLDGPALLDGDAPGDPVAEEDWQRPLHQTAYLQYTSGSTGSPKGVIVTQKNLVANLRASTLAGHFSTADRSFSWLPLYHDMGLIGGPLLGLFVGFAPYLMRPSGFVARPDSWLKGITRFGATFIVAPNFAYAVVAQKLPERLLDGVDLSSVRLAFNGAEPIDHRTVDAFLDRFEPFGFKREAFFPVYGLAEATLAVAFPRPNTRVRYDSVDRHAVADERRAPCEESSATHALTSVSVGHVVPEHTLILRDLQSGQALGERQVGQIHVRGPSVSPGYWGKDVDPDAELATGDIGYVADDQLYIIDRLKDLIIIAGQNFAPSDIERHVGRVRGLRLGRVVAYTRANALGTQALHLVAEISPGTWRSFDELEREVRHTLQHHFGLALADLQLVPPGSIPKTSSGKIKRQHTRRLAETDQLRNARDWPTLVRTRVGHIRKQLLTLSALAVERTRQLLP</sequence>
<dbReference type="RefSeq" id="WP_146975270.1">
    <property type="nucleotide sequence ID" value="NZ_VOSL01000055.1"/>
</dbReference>
<proteinExistence type="inferred from homology"/>
<dbReference type="EMBL" id="VOSL01000055">
    <property type="protein sequence ID" value="TXD34325.1"/>
    <property type="molecule type" value="Genomic_DNA"/>
</dbReference>
<dbReference type="Proteomes" id="UP000321046">
    <property type="component" value="Unassembled WGS sequence"/>
</dbReference>
<reference evidence="3 4" key="1">
    <citation type="submission" date="2019-08" db="EMBL/GenBank/DDBJ databases">
        <title>Bradymonadales sp. TMQ2.</title>
        <authorList>
            <person name="Liang Q."/>
        </authorList>
    </citation>
    <scope>NUCLEOTIDE SEQUENCE [LARGE SCALE GENOMIC DNA]</scope>
    <source>
        <strain evidence="3 4">TMQ2</strain>
    </source>
</reference>
<dbReference type="Gene3D" id="3.40.50.12780">
    <property type="entry name" value="N-terminal domain of ligase-like"/>
    <property type="match status" value="1"/>
</dbReference>
<evidence type="ECO:0000313" key="4">
    <source>
        <dbReference type="Proteomes" id="UP000321046"/>
    </source>
</evidence>
<dbReference type="OrthoDB" id="6297021at2"/>
<name>A0A5C6WY06_9DELT</name>
<dbReference type="PANTHER" id="PTHR22754:SF32">
    <property type="entry name" value="DISCO-INTERACTING PROTEIN 2"/>
    <property type="match status" value="1"/>
</dbReference>